<dbReference type="STRING" id="70996.SE18_24740"/>
<keyword evidence="3" id="KW-0233">DNA recombination</keyword>
<dbReference type="Pfam" id="PF02899">
    <property type="entry name" value="Phage_int_SAM_1"/>
    <property type="match status" value="1"/>
</dbReference>
<name>A0A0P6XJM1_9CHLR</name>
<evidence type="ECO:0000313" key="8">
    <source>
        <dbReference type="Proteomes" id="UP000050277"/>
    </source>
</evidence>
<evidence type="ECO:0008006" key="9">
    <source>
        <dbReference type="Google" id="ProtNLM"/>
    </source>
</evidence>
<evidence type="ECO:0000259" key="5">
    <source>
        <dbReference type="PROSITE" id="PS51898"/>
    </source>
</evidence>
<keyword evidence="8" id="KW-1185">Reference proteome</keyword>
<dbReference type="InterPro" id="IPR004107">
    <property type="entry name" value="Integrase_SAM-like_N"/>
</dbReference>
<evidence type="ECO:0000256" key="1">
    <source>
        <dbReference type="ARBA" id="ARBA00008857"/>
    </source>
</evidence>
<dbReference type="PROSITE" id="PS51898">
    <property type="entry name" value="TYR_RECOMBINASE"/>
    <property type="match status" value="1"/>
</dbReference>
<evidence type="ECO:0000259" key="6">
    <source>
        <dbReference type="PROSITE" id="PS51900"/>
    </source>
</evidence>
<dbReference type="InterPro" id="IPR013762">
    <property type="entry name" value="Integrase-like_cat_sf"/>
</dbReference>
<dbReference type="PROSITE" id="PS51900">
    <property type="entry name" value="CB"/>
    <property type="match status" value="1"/>
</dbReference>
<evidence type="ECO:0000256" key="3">
    <source>
        <dbReference type="ARBA" id="ARBA00023172"/>
    </source>
</evidence>
<dbReference type="EMBL" id="LGKP01000040">
    <property type="protein sequence ID" value="KPL80263.1"/>
    <property type="molecule type" value="Genomic_DNA"/>
</dbReference>
<dbReference type="OrthoDB" id="9795573at2"/>
<dbReference type="AlphaFoldDB" id="A0A0P6XJM1"/>
<keyword evidence="2 4" id="KW-0238">DNA-binding</keyword>
<dbReference type="SUPFAM" id="SSF56349">
    <property type="entry name" value="DNA breaking-rejoining enzymes"/>
    <property type="match status" value="1"/>
</dbReference>
<organism evidence="7 8">
    <name type="scientific">Herpetosiphon geysericola</name>
    <dbReference type="NCBI Taxonomy" id="70996"/>
    <lineage>
        <taxon>Bacteria</taxon>
        <taxon>Bacillati</taxon>
        <taxon>Chloroflexota</taxon>
        <taxon>Chloroflexia</taxon>
        <taxon>Herpetosiphonales</taxon>
        <taxon>Herpetosiphonaceae</taxon>
        <taxon>Herpetosiphon</taxon>
    </lineage>
</organism>
<dbReference type="Pfam" id="PF00589">
    <property type="entry name" value="Phage_integrase"/>
    <property type="match status" value="1"/>
</dbReference>
<evidence type="ECO:0000256" key="4">
    <source>
        <dbReference type="PROSITE-ProRule" id="PRU01248"/>
    </source>
</evidence>
<dbReference type="InterPro" id="IPR011010">
    <property type="entry name" value="DNA_brk_join_enz"/>
</dbReference>
<dbReference type="InterPro" id="IPR044068">
    <property type="entry name" value="CB"/>
</dbReference>
<dbReference type="InterPro" id="IPR050090">
    <property type="entry name" value="Tyrosine_recombinase_XerCD"/>
</dbReference>
<feature type="domain" description="Core-binding (CB)" evidence="6">
    <location>
        <begin position="21"/>
        <end position="103"/>
    </location>
</feature>
<evidence type="ECO:0000256" key="2">
    <source>
        <dbReference type="ARBA" id="ARBA00023125"/>
    </source>
</evidence>
<evidence type="ECO:0000313" key="7">
    <source>
        <dbReference type="EMBL" id="KPL80263.1"/>
    </source>
</evidence>
<gene>
    <name evidence="7" type="ORF">SE18_24740</name>
</gene>
<dbReference type="PANTHER" id="PTHR30349:SF41">
    <property type="entry name" value="INTEGRASE_RECOMBINASE PROTEIN MJ0367-RELATED"/>
    <property type="match status" value="1"/>
</dbReference>
<dbReference type="InterPro" id="IPR002104">
    <property type="entry name" value="Integrase_catalytic"/>
</dbReference>
<dbReference type="GO" id="GO:0003677">
    <property type="term" value="F:DNA binding"/>
    <property type="evidence" value="ECO:0007669"/>
    <property type="project" value="UniProtKB-UniRule"/>
</dbReference>
<accession>A0A0P6XJM1</accession>
<reference evidence="7 8" key="1">
    <citation type="submission" date="2015-07" db="EMBL/GenBank/DDBJ databases">
        <title>Whole genome sequence of Herpetosiphon geysericola DSM 7119.</title>
        <authorList>
            <person name="Hemp J."/>
            <person name="Ward L.M."/>
            <person name="Pace L.A."/>
            <person name="Fischer W.W."/>
        </authorList>
    </citation>
    <scope>NUCLEOTIDE SEQUENCE [LARGE SCALE GENOMIC DNA]</scope>
    <source>
        <strain evidence="7 8">DSM 7119</strain>
    </source>
</reference>
<dbReference type="RefSeq" id="WP_054537150.1">
    <property type="nucleotide sequence ID" value="NZ_LGKP01000040.1"/>
</dbReference>
<proteinExistence type="inferred from homology"/>
<comment type="caution">
    <text evidence="7">The sequence shown here is derived from an EMBL/GenBank/DDBJ whole genome shotgun (WGS) entry which is preliminary data.</text>
</comment>
<protein>
    <recommendedName>
        <fullName evidence="9">Integrase</fullName>
    </recommendedName>
</protein>
<dbReference type="GO" id="GO:0006310">
    <property type="term" value="P:DNA recombination"/>
    <property type="evidence" value="ECO:0007669"/>
    <property type="project" value="UniProtKB-KW"/>
</dbReference>
<dbReference type="CDD" id="cd00397">
    <property type="entry name" value="DNA_BRE_C"/>
    <property type="match status" value="1"/>
</dbReference>
<dbReference type="Gene3D" id="1.10.443.10">
    <property type="entry name" value="Intergrase catalytic core"/>
    <property type="match status" value="1"/>
</dbReference>
<dbReference type="Proteomes" id="UP000050277">
    <property type="component" value="Unassembled WGS sequence"/>
</dbReference>
<dbReference type="GO" id="GO:0015074">
    <property type="term" value="P:DNA integration"/>
    <property type="evidence" value="ECO:0007669"/>
    <property type="project" value="InterPro"/>
</dbReference>
<feature type="domain" description="Tyr recombinase" evidence="5">
    <location>
        <begin position="130"/>
        <end position="316"/>
    </location>
</feature>
<sequence length="330" mass="35674">MNDDFSLALTTLATTTPTAIQSTTNPFIAYIASLQSANSQRTMEKQLHSLATMMGFTDAHVVPWAQLRVEHTQALWAKLASSKSAATANLMLSALRGVLKMAWRMGLISGEDYTRAVDLKTVKGNTPDAAAGRSLTAAELRALFAACAADSSPVGRRDAAILALAYAAGGLRRAEIVNLDLADFNPETAMLTIRGKGNKVRTAYVRGGARDALDEWLAVRGDESGPLFWRLQAGGVAGQMYERLSDQAIYILCQRRGKEANIRHFSPHDIRRTFISDQLDAGTDVLTVARLAGHSNANTTSRYDRRGERAKQAAADALHVPFVSLIGDNI</sequence>
<dbReference type="PANTHER" id="PTHR30349">
    <property type="entry name" value="PHAGE INTEGRASE-RELATED"/>
    <property type="match status" value="1"/>
</dbReference>
<comment type="similarity">
    <text evidence="1">Belongs to the 'phage' integrase family.</text>
</comment>